<evidence type="ECO:0000313" key="2">
    <source>
        <dbReference type="EMBL" id="SFE92297.1"/>
    </source>
</evidence>
<evidence type="ECO:0000313" key="1">
    <source>
        <dbReference type="EMBL" id="SEG97656.1"/>
    </source>
</evidence>
<protein>
    <submittedName>
        <fullName evidence="1">Uncharacterized protein</fullName>
    </submittedName>
</protein>
<sequence>MSSRARGCGWRSCISAAVRSMPGSPSSRPRSSIPSARSERIAQLLRFGRVAEVRAMAEAGDRVAARRLRQAERERDRAW</sequence>
<dbReference type="EMBL" id="FOME01000016">
    <property type="protein sequence ID" value="SFE92297.1"/>
    <property type="molecule type" value="Genomic_DNA"/>
</dbReference>
<reference evidence="1" key="2">
    <citation type="submission" date="2016-10" db="EMBL/GenBank/DDBJ databases">
        <authorList>
            <person name="de Groot N.N."/>
        </authorList>
    </citation>
    <scope>NUCLEOTIDE SEQUENCE [LARGE SCALE GENOMIC DNA]</scope>
    <source>
        <strain evidence="1">ATCC 20501</strain>
    </source>
</reference>
<accession>A0A1I2EI34</accession>
<gene>
    <name evidence="1" type="ORF">SAMN02982929_06857</name>
    <name evidence="2" type="ORF">SAMN05216506_1166</name>
</gene>
<dbReference type="Proteomes" id="UP000236729">
    <property type="component" value="Unassembled WGS sequence"/>
</dbReference>
<name>A0A1H6EKU1_9PSEU</name>
<keyword evidence="3" id="KW-1185">Reference proteome</keyword>
<accession>A0A1H6EKU1</accession>
<reference evidence="3 4" key="1">
    <citation type="submission" date="2016-10" db="EMBL/GenBank/DDBJ databases">
        <authorList>
            <person name="Varghese N."/>
            <person name="Submissions S."/>
        </authorList>
    </citation>
    <scope>NUCLEOTIDE SEQUENCE [LARGE SCALE GENOMIC DNA]</scope>
    <source>
        <strain evidence="4">ATCC 20501</strain>
        <strain evidence="2 3">CGMCC 4.3529</strain>
    </source>
</reference>
<organism evidence="1 4">
    <name type="scientific">Saccharopolyspora kobensis</name>
    <dbReference type="NCBI Taxonomy" id="146035"/>
    <lineage>
        <taxon>Bacteria</taxon>
        <taxon>Bacillati</taxon>
        <taxon>Actinomycetota</taxon>
        <taxon>Actinomycetes</taxon>
        <taxon>Pseudonocardiales</taxon>
        <taxon>Pseudonocardiaceae</taxon>
        <taxon>Saccharopolyspora</taxon>
    </lineage>
</organism>
<dbReference type="AlphaFoldDB" id="A0A1H6EKU1"/>
<evidence type="ECO:0000313" key="4">
    <source>
        <dbReference type="Proteomes" id="UP000236729"/>
    </source>
</evidence>
<dbReference type="Proteomes" id="UP000199690">
    <property type="component" value="Unassembled WGS sequence"/>
</dbReference>
<evidence type="ECO:0000313" key="3">
    <source>
        <dbReference type="Proteomes" id="UP000199690"/>
    </source>
</evidence>
<proteinExistence type="predicted"/>
<dbReference type="EMBL" id="FNVB01000015">
    <property type="protein sequence ID" value="SEG97656.1"/>
    <property type="molecule type" value="Genomic_DNA"/>
</dbReference>